<accession>A0A1B2DBT4</accession>
<evidence type="ECO:0000313" key="1">
    <source>
        <dbReference type="EMBL" id="ANY65171.1"/>
    </source>
</evidence>
<sequence>MEKASGVKGLRWRSAAFAFASAFLPQRGIIQKNAEATATGIQTFYAATDLFHQASTTRS</sequence>
<gene>
    <name evidence="1" type="ORF">BBD42_00765</name>
</gene>
<organism evidence="1">
    <name type="scientific">Paenibacillus sp. BIHB 4019</name>
    <dbReference type="NCBI Taxonomy" id="1870819"/>
    <lineage>
        <taxon>Bacteria</taxon>
        <taxon>Bacillati</taxon>
        <taxon>Bacillota</taxon>
        <taxon>Bacilli</taxon>
        <taxon>Bacillales</taxon>
        <taxon>Paenibacillaceae</taxon>
        <taxon>Paenibacillus</taxon>
    </lineage>
</organism>
<name>A0A1B2DBT4_9BACL</name>
<dbReference type="AlphaFoldDB" id="A0A1B2DBT4"/>
<reference evidence="1" key="1">
    <citation type="submission" date="2016-08" db="EMBL/GenBank/DDBJ databases">
        <title>Complete Genome Seqeunce of Paenibacillus sp. BIHB 4019 from tea rhizoplane.</title>
        <authorList>
            <person name="Thakur R."/>
            <person name="Swarnkar M.K."/>
            <person name="Gulati A."/>
        </authorList>
    </citation>
    <scope>NUCLEOTIDE SEQUENCE [LARGE SCALE GENOMIC DNA]</scope>
    <source>
        <strain evidence="1">BIHB4019</strain>
    </source>
</reference>
<protein>
    <submittedName>
        <fullName evidence="1">Uncharacterized protein</fullName>
    </submittedName>
</protein>
<proteinExistence type="predicted"/>
<dbReference type="EMBL" id="CP016808">
    <property type="protein sequence ID" value="ANY65171.1"/>
    <property type="molecule type" value="Genomic_DNA"/>
</dbReference>